<name>A0A0R2DQH7_9LACO</name>
<dbReference type="STRING" id="1423744.FC86_GL000583"/>
<reference evidence="1 2" key="1">
    <citation type="journal article" date="2015" name="Genome Announc.">
        <title>Expanding the biotechnology potential of lactobacilli through comparative genomics of 213 strains and associated genera.</title>
        <authorList>
            <person name="Sun Z."/>
            <person name="Harris H.M."/>
            <person name="McCann A."/>
            <person name="Guo C."/>
            <person name="Argimon S."/>
            <person name="Zhang W."/>
            <person name="Yang X."/>
            <person name="Jeffery I.B."/>
            <person name="Cooney J.C."/>
            <person name="Kagawa T.F."/>
            <person name="Liu W."/>
            <person name="Song Y."/>
            <person name="Salvetti E."/>
            <person name="Wrobel A."/>
            <person name="Rasinkangas P."/>
            <person name="Parkhill J."/>
            <person name="Rea M.C."/>
            <person name="O'Sullivan O."/>
            <person name="Ritari J."/>
            <person name="Douillard F.P."/>
            <person name="Paul Ross R."/>
            <person name="Yang R."/>
            <person name="Briner A.E."/>
            <person name="Felis G.E."/>
            <person name="de Vos W.M."/>
            <person name="Barrangou R."/>
            <person name="Klaenhammer T.R."/>
            <person name="Caufield P.W."/>
            <person name="Cui Y."/>
            <person name="Zhang H."/>
            <person name="O'Toole P.W."/>
        </authorList>
    </citation>
    <scope>NUCLEOTIDE SEQUENCE [LARGE SCALE GENOMIC DNA]</scope>
    <source>
        <strain evidence="1 2">DSM 23037</strain>
    </source>
</reference>
<comment type="caution">
    <text evidence="1">The sequence shown here is derived from an EMBL/GenBank/DDBJ whole genome shotgun (WGS) entry which is preliminary data.</text>
</comment>
<organism evidence="1 2">
    <name type="scientific">Holzapfeliella floricola DSM 23037 = JCM 16512</name>
    <dbReference type="NCBI Taxonomy" id="1423744"/>
    <lineage>
        <taxon>Bacteria</taxon>
        <taxon>Bacillati</taxon>
        <taxon>Bacillota</taxon>
        <taxon>Bacilli</taxon>
        <taxon>Lactobacillales</taxon>
        <taxon>Lactobacillaceae</taxon>
        <taxon>Holzapfeliella</taxon>
    </lineage>
</organism>
<evidence type="ECO:0000313" key="1">
    <source>
        <dbReference type="EMBL" id="KRN04053.1"/>
    </source>
</evidence>
<dbReference type="PATRIC" id="fig|1423744.4.peg.600"/>
<gene>
    <name evidence="1" type="ORF">FC86_GL000583</name>
</gene>
<proteinExistence type="predicted"/>
<protein>
    <submittedName>
        <fullName evidence="1">Uncharacterized protein</fullName>
    </submittedName>
</protein>
<keyword evidence="2" id="KW-1185">Reference proteome</keyword>
<accession>A0A0R2DQH7</accession>
<evidence type="ECO:0000313" key="2">
    <source>
        <dbReference type="Proteomes" id="UP000051378"/>
    </source>
</evidence>
<dbReference type="AlphaFoldDB" id="A0A0R2DQH7"/>
<sequence>MEVKVGRQTYYARLSNYPVKLFNRDSDIEYYFCAKCGTVIKQVVLNPERFNDYEQ</sequence>
<dbReference type="Proteomes" id="UP000051378">
    <property type="component" value="Unassembled WGS sequence"/>
</dbReference>
<dbReference type="EMBL" id="AYZL01000019">
    <property type="protein sequence ID" value="KRN04053.1"/>
    <property type="molecule type" value="Genomic_DNA"/>
</dbReference>